<protein>
    <submittedName>
        <fullName evidence="1">Uncharacterized protein</fullName>
    </submittedName>
</protein>
<sequence>MLKITSGGIGTYGIAAPSFELDEEKAVARPARVKLSALEVLAPRKGDEVAVVRGVVKYIGKTEVEESNYLLEEDLEPAAREGLSHLFEIDPTSDRTVKATLSVSSDSRLIPDSLCSYWETTMTVRLDLVFADKSGDEATKSYSSNAVDESCTAFWWFPQGGAIDSILDEAFQKAMEKAINDRAELTGFM</sequence>
<comment type="caution">
    <text evidence="1">The sequence shown here is derived from an EMBL/GenBank/DDBJ whole genome shotgun (WGS) entry which is preliminary data.</text>
</comment>
<dbReference type="EMBL" id="VHSH01000007">
    <property type="protein sequence ID" value="TQV77865.1"/>
    <property type="molecule type" value="Genomic_DNA"/>
</dbReference>
<dbReference type="AlphaFoldDB" id="A0A545TKW2"/>
<keyword evidence="2" id="KW-1185">Reference proteome</keyword>
<reference evidence="1 2" key="1">
    <citation type="submission" date="2019-06" db="EMBL/GenBank/DDBJ databases">
        <title>Whole genome sequence for Rhodospirillaceae sp. R148.</title>
        <authorList>
            <person name="Wang G."/>
        </authorList>
    </citation>
    <scope>NUCLEOTIDE SEQUENCE [LARGE SCALE GENOMIC DNA]</scope>
    <source>
        <strain evidence="1 2">R148</strain>
    </source>
</reference>
<dbReference type="Proteomes" id="UP000315252">
    <property type="component" value="Unassembled WGS sequence"/>
</dbReference>
<proteinExistence type="predicted"/>
<accession>A0A545TKW2</accession>
<evidence type="ECO:0000313" key="2">
    <source>
        <dbReference type="Proteomes" id="UP000315252"/>
    </source>
</evidence>
<dbReference type="RefSeq" id="WP_142898208.1">
    <property type="nucleotide sequence ID" value="NZ_ML660058.1"/>
</dbReference>
<evidence type="ECO:0000313" key="1">
    <source>
        <dbReference type="EMBL" id="TQV77865.1"/>
    </source>
</evidence>
<name>A0A545TKW2_9PROT</name>
<organism evidence="1 2">
    <name type="scientific">Denitrobaculum tricleocarpae</name>
    <dbReference type="NCBI Taxonomy" id="2591009"/>
    <lineage>
        <taxon>Bacteria</taxon>
        <taxon>Pseudomonadati</taxon>
        <taxon>Pseudomonadota</taxon>
        <taxon>Alphaproteobacteria</taxon>
        <taxon>Rhodospirillales</taxon>
        <taxon>Rhodospirillaceae</taxon>
        <taxon>Denitrobaculum</taxon>
    </lineage>
</organism>
<gene>
    <name evidence="1" type="ORF">FKG95_20150</name>
</gene>